<evidence type="ECO:0000313" key="1">
    <source>
        <dbReference type="EMBL" id="XBY44966.1"/>
    </source>
</evidence>
<dbReference type="AlphaFoldDB" id="A0AAU7XAU3"/>
<protein>
    <submittedName>
        <fullName evidence="1">Uncharacterized protein</fullName>
    </submittedName>
</protein>
<reference evidence="1" key="1">
    <citation type="submission" date="2024-06" db="EMBL/GenBank/DDBJ databases">
        <title>Methylostella associata gen. nov., sp. nov., a novel Ancalomicrobiaceae-affiliated facultatively methylotrophic bacteria that feed on methanotrophs of the genus Methylococcus.</title>
        <authorList>
            <person name="Saltykova V."/>
            <person name="Danilova O.V."/>
            <person name="Oshkin I.Y."/>
            <person name="Belova S.E."/>
            <person name="Pimenov N.V."/>
            <person name="Dedysh S.N."/>
        </authorList>
    </citation>
    <scope>NUCLEOTIDE SEQUENCE</scope>
    <source>
        <strain evidence="1">S20</strain>
    </source>
</reference>
<dbReference type="RefSeq" id="WP_407050058.1">
    <property type="nucleotide sequence ID" value="NZ_CP158568.1"/>
</dbReference>
<organism evidence="1">
    <name type="scientific">Methyloraptor flagellatus</name>
    <dbReference type="NCBI Taxonomy" id="3162530"/>
    <lineage>
        <taxon>Bacteria</taxon>
        <taxon>Pseudomonadati</taxon>
        <taxon>Pseudomonadota</taxon>
        <taxon>Alphaproteobacteria</taxon>
        <taxon>Hyphomicrobiales</taxon>
        <taxon>Ancalomicrobiaceae</taxon>
        <taxon>Methyloraptor</taxon>
    </lineage>
</organism>
<name>A0AAU7XAU3_9HYPH</name>
<dbReference type="KEGG" id="mflg:ABS361_01275"/>
<gene>
    <name evidence="1" type="ORF">ABS361_01275</name>
</gene>
<accession>A0AAU7XAU3</accession>
<proteinExistence type="predicted"/>
<sequence length="140" mass="15509">MRTIPREEISGVCPSYDAIQKLTTEAREQIDAGLGTDGPWTPQSRGTAIHMRVKELVEAEPSLAHVKTEFSLNLDGSAAKYGEPATVRVDELEQVGRVVCIYDTKTGRSGLTMSRMFQLAGHAAKNFKNFDRIIITEMRP</sequence>
<dbReference type="EMBL" id="CP158568">
    <property type="protein sequence ID" value="XBY44966.1"/>
    <property type="molecule type" value="Genomic_DNA"/>
</dbReference>